<comment type="caution">
    <text evidence="1">The sequence shown here is derived from an EMBL/GenBank/DDBJ whole genome shotgun (WGS) entry which is preliminary data.</text>
</comment>
<reference evidence="1 2" key="1">
    <citation type="journal article" date="2014" name="Antonie Van Leeuwenhoek">
        <title>Roseivivax atlanticus sp. nov., isolated from surface seawater of the Atlantic Ocean.</title>
        <authorList>
            <person name="Li G."/>
            <person name="Lai Q."/>
            <person name="Liu X."/>
            <person name="Sun F."/>
            <person name="Shao Z."/>
        </authorList>
    </citation>
    <scope>NUCLEOTIDE SEQUENCE [LARGE SCALE GENOMIC DNA]</scope>
    <source>
        <strain evidence="1 2">22II-s10s</strain>
    </source>
</reference>
<dbReference type="STRING" id="1379903.ATO8_09888"/>
<sequence length="1302" mass="136703">MPAQIGSKTVDGSLSDWDGVSPLFRSADPGQFALWGETDDTGAILAVGGSLPVGGTTTFWLDTDLNPTTGYRIWGFAGGAEYNVEIDADGSATLYSGGPGQTFVADLEVARSADKTALEIALPRDVLPFGTQLRVLADVNNTVFLPNDYSNISLIAGPADIAPVPPVAAGEITLDGDLGDWAGTDPLFTAAGGETIRGTVSGGSLAIALEAPVRIGGSTTVWLDTDLDRGTGFQIFGFTGGAEYNVEIASDGSAALYTGGAGQTFVADLDVRMNADGTVAEIAVPTGLAGIGDAVRLYADINNQVFLPNDFANVDLVAGTVRAPEQPTGPVPFGTYTIDGAIGDFGADELLFTAGNGARLYGDVIAEGGVFAVSAPGVVGATTTIWLDTDLDRATGYQVFGSTVGAEYNIEIGADGSAALYQGGAGQTLVAPLDARSSADGTTIEVALPRGLAALGDEVRVFADVNNQTFLPGDYATGNLIAGAPALPATAPDLRVGIVYSETTAQNWFNLTNYGQLVMSAQNQAMQAGIPFDLLGEADLTDAAKLAQYDALVFPGFANVPAADVDAIARALDIAARAGTGLIAAGNFMTNDETGAALPGNSYSRMQSLLGVTLDGFGTTQGIDVIARGGANPILDDYVAGATVDSYETLTAYQHFRDVTGSGEVLFDQRATLNGVTTTEEAAITTTVNGGRNVHFATDAVIGNSNILHEAIDWVAKDDAGTADVGLSLSRNESLFYSRNDMDLSQEYYDVVVQNPGVYDVLLPILEDWKARYDFVGSYYVNVGANPPDLQTDWTISRPYYQRLLDMGNEIGSHSYTHPDDTNLLMPDNAAILDLAARVVPGAAGSVLPWQLTVVEQALLANSFRFQFETSKLMIEQQLGIDVTGAAVPGAPESLATSREIIRFYDYMSGGYAGEGAGYPGAFGYLTPDLQDSVYLAPNMSFDFSLIQFQNRTPAEALAIWNAEFTDIVTNGETPIVAFPWHDYGPTEWSFDNQASQYTYAMFEEFIARADAAGTEFVTGEDLAQRIATFEDSALTVSRAGDVITATVDAAGPATGRFALNVGEQVSSVANWYAWDGEKVFLDRDGGTFEVAVGEPVADVTRLSALPDRAELISVSGDGRALRATFEGAGTASIELGPDWGRDNVVIRGVDGGTNWTGTGLDVILTGATTSLSVDYVGKNTRGTSAAEVMIGGSEGDLLAGRGGADVMVGGAGADDFVFRPGTRGATVLDFEPNSDDLIFEYSLYSGYHPWIREIDLVNSFVDYDGGTRLMAGNDVVLTLEGVSRAQLDTLDVDIDFTFFLS</sequence>
<organism evidence="1 2">
    <name type="scientific">Roseivivax marinus</name>
    <dbReference type="NCBI Taxonomy" id="1379903"/>
    <lineage>
        <taxon>Bacteria</taxon>
        <taxon>Pseudomonadati</taxon>
        <taxon>Pseudomonadota</taxon>
        <taxon>Alphaproteobacteria</taxon>
        <taxon>Rhodobacterales</taxon>
        <taxon>Roseobacteraceae</taxon>
        <taxon>Roseivivax</taxon>
    </lineage>
</organism>
<dbReference type="GO" id="GO:0005975">
    <property type="term" value="P:carbohydrate metabolic process"/>
    <property type="evidence" value="ECO:0007669"/>
    <property type="project" value="InterPro"/>
</dbReference>
<accession>W4HLJ0</accession>
<dbReference type="Proteomes" id="UP000019063">
    <property type="component" value="Unassembled WGS sequence"/>
</dbReference>
<proteinExistence type="predicted"/>
<gene>
    <name evidence="1" type="ORF">ATO8_09888</name>
</gene>
<dbReference type="eggNOG" id="COG0726">
    <property type="taxonomic scope" value="Bacteria"/>
</dbReference>
<evidence type="ECO:0000313" key="2">
    <source>
        <dbReference type="Proteomes" id="UP000019063"/>
    </source>
</evidence>
<dbReference type="InterPro" id="IPR011330">
    <property type="entry name" value="Glyco_hydro/deAcase_b/a-brl"/>
</dbReference>
<keyword evidence="2" id="KW-1185">Reference proteome</keyword>
<name>W4HLJ0_9RHOB</name>
<dbReference type="SUPFAM" id="SSF52317">
    <property type="entry name" value="Class I glutamine amidotransferase-like"/>
    <property type="match status" value="1"/>
</dbReference>
<evidence type="ECO:0000313" key="1">
    <source>
        <dbReference type="EMBL" id="ETW12845.1"/>
    </source>
</evidence>
<dbReference type="Gene3D" id="3.20.20.370">
    <property type="entry name" value="Glycoside hydrolase/deacetylase"/>
    <property type="match status" value="1"/>
</dbReference>
<dbReference type="Gene3D" id="2.150.10.10">
    <property type="entry name" value="Serralysin-like metalloprotease, C-terminal"/>
    <property type="match status" value="1"/>
</dbReference>
<dbReference type="PATRIC" id="fig|1317118.6.peg.2037"/>
<dbReference type="SUPFAM" id="SSF51120">
    <property type="entry name" value="beta-Roll"/>
    <property type="match status" value="1"/>
</dbReference>
<dbReference type="Gene3D" id="3.40.50.880">
    <property type="match status" value="1"/>
</dbReference>
<protein>
    <submittedName>
        <fullName evidence="1">Uncharacterized protein</fullName>
    </submittedName>
</protein>
<dbReference type="SUPFAM" id="SSF88713">
    <property type="entry name" value="Glycoside hydrolase/deacetylase"/>
    <property type="match status" value="1"/>
</dbReference>
<dbReference type="EMBL" id="AQQW01000005">
    <property type="protein sequence ID" value="ETW12845.1"/>
    <property type="molecule type" value="Genomic_DNA"/>
</dbReference>
<dbReference type="InterPro" id="IPR011049">
    <property type="entry name" value="Serralysin-like_metalloprot_C"/>
</dbReference>
<dbReference type="InterPro" id="IPR029062">
    <property type="entry name" value="Class_I_gatase-like"/>
</dbReference>
<dbReference type="RefSeq" id="WP_051487675.1">
    <property type="nucleotide sequence ID" value="NZ_AQQW01000005.1"/>
</dbReference>